<dbReference type="Proteomes" id="UP000244722">
    <property type="component" value="Unassembled WGS sequence"/>
</dbReference>
<accession>A0A2T6ZBE9</accession>
<keyword evidence="2" id="KW-1185">Reference proteome</keyword>
<proteinExistence type="predicted"/>
<evidence type="ECO:0000313" key="1">
    <source>
        <dbReference type="EMBL" id="PUU72744.1"/>
    </source>
</evidence>
<protein>
    <submittedName>
        <fullName evidence="1">Uncharacterized protein</fullName>
    </submittedName>
</protein>
<gene>
    <name evidence="1" type="ORF">B9Z19DRAFT_1096677</name>
</gene>
<comment type="caution">
    <text evidence="1">The sequence shown here is derived from an EMBL/GenBank/DDBJ whole genome shotgun (WGS) entry which is preliminary data.</text>
</comment>
<organism evidence="1 2">
    <name type="scientific">Tuber borchii</name>
    <name type="common">White truffle</name>
    <dbReference type="NCBI Taxonomy" id="42251"/>
    <lineage>
        <taxon>Eukaryota</taxon>
        <taxon>Fungi</taxon>
        <taxon>Dikarya</taxon>
        <taxon>Ascomycota</taxon>
        <taxon>Pezizomycotina</taxon>
        <taxon>Pezizomycetes</taxon>
        <taxon>Pezizales</taxon>
        <taxon>Tuberaceae</taxon>
        <taxon>Tuber</taxon>
    </lineage>
</organism>
<reference evidence="1 2" key="1">
    <citation type="submission" date="2017-04" db="EMBL/GenBank/DDBJ databases">
        <title>Draft genome sequence of Tuber borchii Vittad., a whitish edible truffle.</title>
        <authorList>
            <consortium name="DOE Joint Genome Institute"/>
            <person name="Murat C."/>
            <person name="Kuo A."/>
            <person name="Barry K.W."/>
            <person name="Clum A."/>
            <person name="Dockter R.B."/>
            <person name="Fauchery L."/>
            <person name="Iotti M."/>
            <person name="Kohler A."/>
            <person name="Labutti K."/>
            <person name="Lindquist E.A."/>
            <person name="Lipzen A."/>
            <person name="Ohm R.A."/>
            <person name="Wang M."/>
            <person name="Grigoriev I.V."/>
            <person name="Zambonelli A."/>
            <person name="Martin F.M."/>
        </authorList>
    </citation>
    <scope>NUCLEOTIDE SEQUENCE [LARGE SCALE GENOMIC DNA]</scope>
    <source>
        <strain evidence="1 2">Tbo3840</strain>
    </source>
</reference>
<name>A0A2T6ZBE9_TUBBO</name>
<sequence length="63" mass="7348">MMSNAIDQITKPGHNSIRQLILDVKELSSYYSQTHDVCENNWVRIDSQDAVHQTRTQVPLRYC</sequence>
<dbReference type="EMBL" id="NESQ01000474">
    <property type="protein sequence ID" value="PUU72744.1"/>
    <property type="molecule type" value="Genomic_DNA"/>
</dbReference>
<evidence type="ECO:0000313" key="2">
    <source>
        <dbReference type="Proteomes" id="UP000244722"/>
    </source>
</evidence>
<dbReference type="AlphaFoldDB" id="A0A2T6ZBE9"/>